<proteinExistence type="predicted"/>
<sequence>MMHYDLGSSSLEVASLRCVGASAPRQQAGGTSDRRLSGSNVHSEREETPVAGADRENRFARRLARHAAAPKLGQSSGYFWIELHARQNVPTGLPSQLSGKALRSTEENIESERSRRIVKENMTWVGRGRSQEIRSQTADGK</sequence>
<reference evidence="2 3" key="1">
    <citation type="journal article" date="2018" name="Evol. Lett.">
        <title>Horizontal gene cluster transfer increased hallucinogenic mushroom diversity.</title>
        <authorList>
            <person name="Reynolds H.T."/>
            <person name="Vijayakumar V."/>
            <person name="Gluck-Thaler E."/>
            <person name="Korotkin H.B."/>
            <person name="Matheny P.B."/>
            <person name="Slot J.C."/>
        </authorList>
    </citation>
    <scope>NUCLEOTIDE SEQUENCE [LARGE SCALE GENOMIC DNA]</scope>
    <source>
        <strain evidence="2 3">2631</strain>
    </source>
</reference>
<protein>
    <submittedName>
        <fullName evidence="2">Uncharacterized protein</fullName>
    </submittedName>
</protein>
<feature type="region of interest" description="Disordered" evidence="1">
    <location>
        <begin position="21"/>
        <end position="55"/>
    </location>
</feature>
<organism evidence="2 3">
    <name type="scientific">Psilocybe cyanescens</name>
    <dbReference type="NCBI Taxonomy" id="93625"/>
    <lineage>
        <taxon>Eukaryota</taxon>
        <taxon>Fungi</taxon>
        <taxon>Dikarya</taxon>
        <taxon>Basidiomycota</taxon>
        <taxon>Agaricomycotina</taxon>
        <taxon>Agaricomycetes</taxon>
        <taxon>Agaricomycetidae</taxon>
        <taxon>Agaricales</taxon>
        <taxon>Agaricineae</taxon>
        <taxon>Strophariaceae</taxon>
        <taxon>Psilocybe</taxon>
    </lineage>
</organism>
<evidence type="ECO:0000256" key="1">
    <source>
        <dbReference type="SAM" id="MobiDB-lite"/>
    </source>
</evidence>
<comment type="caution">
    <text evidence="2">The sequence shown here is derived from an EMBL/GenBank/DDBJ whole genome shotgun (WGS) entry which is preliminary data.</text>
</comment>
<accession>A0A409X0V3</accession>
<evidence type="ECO:0000313" key="2">
    <source>
        <dbReference type="EMBL" id="PPQ84387.1"/>
    </source>
</evidence>
<dbReference type="InParanoid" id="A0A409X0V3"/>
<gene>
    <name evidence="2" type="ORF">CVT25_013048</name>
</gene>
<evidence type="ECO:0000313" key="3">
    <source>
        <dbReference type="Proteomes" id="UP000283269"/>
    </source>
</evidence>
<keyword evidence="3" id="KW-1185">Reference proteome</keyword>
<feature type="compositionally biased region" description="Basic and acidic residues" evidence="1">
    <location>
        <begin position="32"/>
        <end position="55"/>
    </location>
</feature>
<dbReference type="AlphaFoldDB" id="A0A409X0V3"/>
<dbReference type="EMBL" id="NHYD01002881">
    <property type="protein sequence ID" value="PPQ84387.1"/>
    <property type="molecule type" value="Genomic_DNA"/>
</dbReference>
<name>A0A409X0V3_PSICY</name>
<dbReference type="Proteomes" id="UP000283269">
    <property type="component" value="Unassembled WGS sequence"/>
</dbReference>